<comment type="cofactor">
    <cofactor evidence="3">
        <name>Zn(2+)</name>
        <dbReference type="ChEBI" id="CHEBI:29105"/>
    </cofactor>
    <text evidence="3">Binds 1 divalent metal cation per subunit.</text>
</comment>
<evidence type="ECO:0000256" key="2">
    <source>
        <dbReference type="PIRSR" id="PIRSR605511-1"/>
    </source>
</evidence>
<proteinExistence type="inferred from homology"/>
<dbReference type="InterPro" id="IPR013658">
    <property type="entry name" value="SGL"/>
</dbReference>
<dbReference type="GO" id="GO:0004341">
    <property type="term" value="F:gluconolactonase activity"/>
    <property type="evidence" value="ECO:0007669"/>
    <property type="project" value="TreeGrafter"/>
</dbReference>
<feature type="active site" description="Proton donor/acceptor" evidence="2">
    <location>
        <position position="207"/>
    </location>
</feature>
<feature type="binding site" evidence="3">
    <location>
        <position position="111"/>
    </location>
    <ligand>
        <name>substrate</name>
    </ligand>
</feature>
<dbReference type="Proteomes" id="UP000464468">
    <property type="component" value="Chromosome"/>
</dbReference>
<feature type="domain" description="SMP-30/Gluconolactonase/LRE-like region" evidence="4">
    <location>
        <begin position="25"/>
        <end position="266"/>
    </location>
</feature>
<comment type="similarity">
    <text evidence="1">Belongs to the SMP-30/CGR1 family.</text>
</comment>
<accession>A0A7Z2NW98</accession>
<dbReference type="PRINTS" id="PR01790">
    <property type="entry name" value="SMP30FAMILY"/>
</dbReference>
<protein>
    <submittedName>
        <fullName evidence="5">SMP-30/gluconolactonase/LRE family protein</fullName>
    </submittedName>
</protein>
<feature type="binding site" evidence="3">
    <location>
        <position position="27"/>
    </location>
    <ligand>
        <name>a divalent metal cation</name>
        <dbReference type="ChEBI" id="CHEBI:60240"/>
    </ligand>
</feature>
<dbReference type="AlphaFoldDB" id="A0A7Z2NW98"/>
<reference evidence="5 6" key="1">
    <citation type="submission" date="2020-01" db="EMBL/GenBank/DDBJ databases">
        <title>Sphingomonas sp. C33 whole genome sequece.</title>
        <authorList>
            <person name="Park C."/>
        </authorList>
    </citation>
    <scope>NUCLEOTIDE SEQUENCE [LARGE SCALE GENOMIC DNA]</scope>
    <source>
        <strain evidence="5 6">C33</strain>
    </source>
</reference>
<dbReference type="RefSeq" id="WP_160592507.1">
    <property type="nucleotide sequence ID" value="NZ_CP047895.1"/>
</dbReference>
<sequence length="294" mass="31551">MTDAPPPIPPSPILPHLILDARAELGEGPRWHAGERRLYWVDIARAELHRFDPVTGIDECRRFDDPVGCFAFTRGGGLVLAMRTGFAVIDGWDAPPRPFGPAVLADRPGYRFNDGRTDPAGRFWVGSVDTLKTSHDAALYRLDPDGSVTCIEAGMTTCNGAAFTPDGARFHHADTPSHSLRAYDVADGRLTGRRIVHQWPHGHGRPDGGSFDEAGRYWTALFDGGRVACLDPAGALLAEVALPVSRPTMIAFGGEDRCTAFVTSAHVAGEPGSGGIFSFRVDVPGVPEWPFAGG</sequence>
<dbReference type="InterPro" id="IPR011042">
    <property type="entry name" value="6-blade_b-propeller_TolB-like"/>
</dbReference>
<feature type="binding site" evidence="3">
    <location>
        <position position="159"/>
    </location>
    <ligand>
        <name>a divalent metal cation</name>
        <dbReference type="ChEBI" id="CHEBI:60240"/>
    </ligand>
</feature>
<keyword evidence="3" id="KW-0862">Zinc</keyword>
<dbReference type="Pfam" id="PF08450">
    <property type="entry name" value="SGL"/>
    <property type="match status" value="1"/>
</dbReference>
<dbReference type="Gene3D" id="2.120.10.30">
    <property type="entry name" value="TolB, C-terminal domain"/>
    <property type="match status" value="1"/>
</dbReference>
<evidence type="ECO:0000256" key="3">
    <source>
        <dbReference type="PIRSR" id="PIRSR605511-2"/>
    </source>
</evidence>
<dbReference type="InterPro" id="IPR005511">
    <property type="entry name" value="SMP-30"/>
</dbReference>
<organism evidence="5 6">
    <name type="scientific">Sphingomonas changnyeongensis</name>
    <dbReference type="NCBI Taxonomy" id="2698679"/>
    <lineage>
        <taxon>Bacteria</taxon>
        <taxon>Pseudomonadati</taxon>
        <taxon>Pseudomonadota</taxon>
        <taxon>Alphaproteobacteria</taxon>
        <taxon>Sphingomonadales</taxon>
        <taxon>Sphingomonadaceae</taxon>
        <taxon>Sphingomonas</taxon>
    </lineage>
</organism>
<feature type="binding site" evidence="3">
    <location>
        <position position="113"/>
    </location>
    <ligand>
        <name>substrate</name>
    </ligand>
</feature>
<dbReference type="EMBL" id="CP047895">
    <property type="protein sequence ID" value="QHL90579.1"/>
    <property type="molecule type" value="Genomic_DNA"/>
</dbReference>
<evidence type="ECO:0000313" key="6">
    <source>
        <dbReference type="Proteomes" id="UP000464468"/>
    </source>
</evidence>
<evidence type="ECO:0000256" key="1">
    <source>
        <dbReference type="ARBA" id="ARBA00008853"/>
    </source>
</evidence>
<name>A0A7Z2NW98_9SPHN</name>
<dbReference type="PANTHER" id="PTHR10907:SF47">
    <property type="entry name" value="REGUCALCIN"/>
    <property type="match status" value="1"/>
</dbReference>
<evidence type="ECO:0000259" key="4">
    <source>
        <dbReference type="Pfam" id="PF08450"/>
    </source>
</evidence>
<feature type="binding site" evidence="3">
    <location>
        <position position="207"/>
    </location>
    <ligand>
        <name>a divalent metal cation</name>
        <dbReference type="ChEBI" id="CHEBI:60240"/>
    </ligand>
</feature>
<keyword evidence="3" id="KW-0479">Metal-binding</keyword>
<dbReference type="PANTHER" id="PTHR10907">
    <property type="entry name" value="REGUCALCIN"/>
    <property type="match status" value="1"/>
</dbReference>
<dbReference type="GO" id="GO:0005509">
    <property type="term" value="F:calcium ion binding"/>
    <property type="evidence" value="ECO:0007669"/>
    <property type="project" value="TreeGrafter"/>
</dbReference>
<evidence type="ECO:0000313" key="5">
    <source>
        <dbReference type="EMBL" id="QHL90579.1"/>
    </source>
</evidence>
<dbReference type="SUPFAM" id="SSF63829">
    <property type="entry name" value="Calcium-dependent phosphotriesterase"/>
    <property type="match status" value="1"/>
</dbReference>
<keyword evidence="6" id="KW-1185">Reference proteome</keyword>
<gene>
    <name evidence="5" type="ORF">GVO57_06705</name>
</gene>
<dbReference type="GO" id="GO:0019853">
    <property type="term" value="P:L-ascorbic acid biosynthetic process"/>
    <property type="evidence" value="ECO:0007669"/>
    <property type="project" value="TreeGrafter"/>
</dbReference>
<dbReference type="KEGG" id="schy:GVO57_06705"/>